<feature type="chain" id="PRO_5020435108" evidence="6">
    <location>
        <begin position="26"/>
        <end position="415"/>
    </location>
</feature>
<dbReference type="GO" id="GO:0006508">
    <property type="term" value="P:proteolysis"/>
    <property type="evidence" value="ECO:0007669"/>
    <property type="project" value="UniProtKB-KW"/>
</dbReference>
<feature type="active site" description="Charge relay system" evidence="5">
    <location>
        <position position="218"/>
    </location>
</feature>
<dbReference type="PANTHER" id="PTHR43806">
    <property type="entry name" value="PEPTIDASE S8"/>
    <property type="match status" value="1"/>
</dbReference>
<dbReference type="Gene3D" id="3.40.50.200">
    <property type="entry name" value="Peptidase S8/S53 domain"/>
    <property type="match status" value="1"/>
</dbReference>
<sequence length="415" mass="45304">MIGQKAMCRTNLLLMAACLSTALTAATENEHEHFLRSVSAKCMQSEPPGKEVSKGALRLGGGHSIGYVNLQQGNGDLIRMYERDIRSGARLYELYTKTEKGVRASVSAKFDNNCLALEGREIEYDAFGKAERIHWLGKGLNRTGYREDLNPPVPDSASHFGVKVALVDSGVNYLLPEIARALARDAQGNILGYDFREMDDRPYDVDPIKRGPFDPLRHGTSVASVLLENGKETISLVPYSFPGVDPRRFQLLIQDLQSKGIKIANMSIGSSDPRAKEPWTIISRAIETAPEILFVIAAGNEGKNIDATPHYPASFRLPNVLIVGAVNETGKVSTKSNYGTNVDVAAKADPVLGRDFMWNSKMLHGTSFAAPKISALAAKILQAEPKLTATQLKSRICSLAKPLPEKNKIACGYFD</sequence>
<dbReference type="PROSITE" id="PS51892">
    <property type="entry name" value="SUBTILASE"/>
    <property type="match status" value="1"/>
</dbReference>
<dbReference type="InterPro" id="IPR000209">
    <property type="entry name" value="Peptidase_S8/S53_dom"/>
</dbReference>
<gene>
    <name evidence="8" type="ORF">EV691_106103</name>
</gene>
<reference evidence="8 9" key="1">
    <citation type="submission" date="2019-03" db="EMBL/GenBank/DDBJ databases">
        <title>Genomic Encyclopedia of Type Strains, Phase IV (KMG-IV): sequencing the most valuable type-strain genomes for metagenomic binning, comparative biology and taxonomic classification.</title>
        <authorList>
            <person name="Goeker M."/>
        </authorList>
    </citation>
    <scope>NUCLEOTIDE SEQUENCE [LARGE SCALE GENOMIC DNA]</scope>
    <source>
        <strain evidence="8 9">DSM 2286</strain>
    </source>
</reference>
<feature type="active site" description="Charge relay system" evidence="5">
    <location>
        <position position="367"/>
    </location>
</feature>
<dbReference type="InterPro" id="IPR015500">
    <property type="entry name" value="Peptidase_S8_subtilisin-rel"/>
</dbReference>
<evidence type="ECO:0000256" key="1">
    <source>
        <dbReference type="ARBA" id="ARBA00011073"/>
    </source>
</evidence>
<dbReference type="InterPro" id="IPR050131">
    <property type="entry name" value="Peptidase_S8_subtilisin-like"/>
</dbReference>
<keyword evidence="4 5" id="KW-0720">Serine protease</keyword>
<feature type="domain" description="Peptidase S8/S53" evidence="7">
    <location>
        <begin position="161"/>
        <end position="401"/>
    </location>
</feature>
<dbReference type="RefSeq" id="WP_131301789.1">
    <property type="nucleotide sequence ID" value="NZ_JBHLST010000009.1"/>
</dbReference>
<keyword evidence="2 5" id="KW-0645">Protease</keyword>
<feature type="active site" description="Charge relay system" evidence="5">
    <location>
        <position position="168"/>
    </location>
</feature>
<evidence type="ECO:0000313" key="8">
    <source>
        <dbReference type="EMBL" id="TCL32848.1"/>
    </source>
</evidence>
<feature type="signal peptide" evidence="6">
    <location>
        <begin position="1"/>
        <end position="25"/>
    </location>
</feature>
<evidence type="ECO:0000256" key="2">
    <source>
        <dbReference type="ARBA" id="ARBA00022670"/>
    </source>
</evidence>
<dbReference type="InterPro" id="IPR036852">
    <property type="entry name" value="Peptidase_S8/S53_dom_sf"/>
</dbReference>
<evidence type="ECO:0000256" key="3">
    <source>
        <dbReference type="ARBA" id="ARBA00022801"/>
    </source>
</evidence>
<dbReference type="PRINTS" id="PR00723">
    <property type="entry name" value="SUBTILISIN"/>
</dbReference>
<dbReference type="SUPFAM" id="SSF52743">
    <property type="entry name" value="Subtilisin-like"/>
    <property type="match status" value="1"/>
</dbReference>
<comment type="similarity">
    <text evidence="1 5">Belongs to the peptidase S8 family.</text>
</comment>
<keyword evidence="6" id="KW-0732">Signal</keyword>
<dbReference type="Proteomes" id="UP000295169">
    <property type="component" value="Unassembled WGS sequence"/>
</dbReference>
<organism evidence="8 9">
    <name type="scientific">Azotobacter chroococcum</name>
    <dbReference type="NCBI Taxonomy" id="353"/>
    <lineage>
        <taxon>Bacteria</taxon>
        <taxon>Pseudomonadati</taxon>
        <taxon>Pseudomonadota</taxon>
        <taxon>Gammaproteobacteria</taxon>
        <taxon>Pseudomonadales</taxon>
        <taxon>Pseudomonadaceae</taxon>
        <taxon>Azotobacter</taxon>
    </lineage>
</organism>
<dbReference type="Pfam" id="PF00082">
    <property type="entry name" value="Peptidase_S8"/>
    <property type="match status" value="1"/>
</dbReference>
<keyword evidence="3 5" id="KW-0378">Hydrolase</keyword>
<proteinExistence type="inferred from homology"/>
<dbReference type="PROSITE" id="PS00138">
    <property type="entry name" value="SUBTILASE_SER"/>
    <property type="match status" value="1"/>
</dbReference>
<dbReference type="EMBL" id="SMMU01000006">
    <property type="protein sequence ID" value="TCL32848.1"/>
    <property type="molecule type" value="Genomic_DNA"/>
</dbReference>
<name>A0A4R1PNC6_9GAMM</name>
<dbReference type="AlphaFoldDB" id="A0A4R1PNC6"/>
<accession>A0A4R1PNC6</accession>
<protein>
    <submittedName>
        <fullName evidence="8">Subtilase family protein</fullName>
    </submittedName>
</protein>
<evidence type="ECO:0000256" key="6">
    <source>
        <dbReference type="SAM" id="SignalP"/>
    </source>
</evidence>
<dbReference type="PANTHER" id="PTHR43806:SF11">
    <property type="entry name" value="CEREVISIN-RELATED"/>
    <property type="match status" value="1"/>
</dbReference>
<evidence type="ECO:0000256" key="4">
    <source>
        <dbReference type="ARBA" id="ARBA00022825"/>
    </source>
</evidence>
<evidence type="ECO:0000259" key="7">
    <source>
        <dbReference type="Pfam" id="PF00082"/>
    </source>
</evidence>
<dbReference type="GO" id="GO:0004252">
    <property type="term" value="F:serine-type endopeptidase activity"/>
    <property type="evidence" value="ECO:0007669"/>
    <property type="project" value="UniProtKB-UniRule"/>
</dbReference>
<evidence type="ECO:0000313" key="9">
    <source>
        <dbReference type="Proteomes" id="UP000295169"/>
    </source>
</evidence>
<comment type="caution">
    <text evidence="8">The sequence shown here is derived from an EMBL/GenBank/DDBJ whole genome shotgun (WGS) entry which is preliminary data.</text>
</comment>
<evidence type="ECO:0000256" key="5">
    <source>
        <dbReference type="PROSITE-ProRule" id="PRU01240"/>
    </source>
</evidence>
<dbReference type="InterPro" id="IPR023828">
    <property type="entry name" value="Peptidase_S8_Ser-AS"/>
</dbReference>